<reference evidence="2 3" key="1">
    <citation type="journal article" date="2022" name="G3 (Bethesda)">
        <title>Enemy or ally: a genomic approach to elucidate the lifestyle of Phyllosticta citrichinaensis.</title>
        <authorList>
            <person name="Buijs V.A."/>
            <person name="Groenewald J.Z."/>
            <person name="Haridas S."/>
            <person name="LaButti K.M."/>
            <person name="Lipzen A."/>
            <person name="Martin F.M."/>
            <person name="Barry K."/>
            <person name="Grigoriev I.V."/>
            <person name="Crous P.W."/>
            <person name="Seidl M.F."/>
        </authorList>
    </citation>
    <scope>NUCLEOTIDE SEQUENCE [LARGE SCALE GENOMIC DNA]</scope>
    <source>
        <strain evidence="2 3">CBS 129764</strain>
    </source>
</reference>
<proteinExistence type="predicted"/>
<organism evidence="2 3">
    <name type="scientific">Phyllosticta citrichinensis</name>
    <dbReference type="NCBI Taxonomy" id="1130410"/>
    <lineage>
        <taxon>Eukaryota</taxon>
        <taxon>Fungi</taxon>
        <taxon>Dikarya</taxon>
        <taxon>Ascomycota</taxon>
        <taxon>Pezizomycotina</taxon>
        <taxon>Dothideomycetes</taxon>
        <taxon>Dothideomycetes incertae sedis</taxon>
        <taxon>Botryosphaeriales</taxon>
        <taxon>Phyllostictaceae</taxon>
        <taxon>Phyllosticta</taxon>
    </lineage>
</organism>
<keyword evidence="3" id="KW-1185">Reference proteome</keyword>
<feature type="region of interest" description="Disordered" evidence="1">
    <location>
        <begin position="45"/>
        <end position="100"/>
    </location>
</feature>
<evidence type="ECO:0000313" key="2">
    <source>
        <dbReference type="EMBL" id="KAK8174093.1"/>
    </source>
</evidence>
<protein>
    <submittedName>
        <fullName evidence="2">Uncharacterized protein</fullName>
    </submittedName>
</protein>
<feature type="region of interest" description="Disordered" evidence="1">
    <location>
        <begin position="198"/>
        <end position="221"/>
    </location>
</feature>
<comment type="caution">
    <text evidence="2">The sequence shown here is derived from an EMBL/GenBank/DDBJ whole genome shotgun (WGS) entry which is preliminary data.</text>
</comment>
<dbReference type="EMBL" id="JBBWUH010000003">
    <property type="protein sequence ID" value="KAK8174093.1"/>
    <property type="molecule type" value="Genomic_DNA"/>
</dbReference>
<evidence type="ECO:0000313" key="3">
    <source>
        <dbReference type="Proteomes" id="UP001456524"/>
    </source>
</evidence>
<gene>
    <name evidence="2" type="ORF">IWX90DRAFT_163681</name>
</gene>
<dbReference type="Proteomes" id="UP001456524">
    <property type="component" value="Unassembled WGS sequence"/>
</dbReference>
<feature type="compositionally biased region" description="Polar residues" evidence="1">
    <location>
        <begin position="81"/>
        <end position="93"/>
    </location>
</feature>
<sequence length="221" mass="24676">MHVRVSRPSESLSHVDSLYALPQATPVLEQSLFVTTLLPHPTPTPAPCPFLRSKASPFEPHTSPQPTSPALPSRRRRHRNATQAKKASQTGRSFSRHKGVQIRELTIKPADSFEMRVDCPMTGSAEGDAYRQTNEMDEEYKRRRRHQHARTSPTQTQTMAAVVNRGKALVTTCEEVNRTVGLAPSKAAMERQLWKGHARKDVEVRSESAAAKPRTSILLPD</sequence>
<accession>A0ABR1Y138</accession>
<name>A0ABR1Y138_9PEZI</name>
<evidence type="ECO:0000256" key="1">
    <source>
        <dbReference type="SAM" id="MobiDB-lite"/>
    </source>
</evidence>